<evidence type="ECO:0000313" key="3">
    <source>
        <dbReference type="Proteomes" id="UP000419144"/>
    </source>
</evidence>
<keyword evidence="3" id="KW-1185">Reference proteome</keyword>
<evidence type="ECO:0000313" key="2">
    <source>
        <dbReference type="EMBL" id="GET89426.1"/>
    </source>
</evidence>
<reference evidence="2" key="1">
    <citation type="submission" date="2019-11" db="EMBL/GenBank/DDBJ databases">
        <title>Leishmania tarentolae CDS.</title>
        <authorList>
            <person name="Goto Y."/>
            <person name="Yamagishi J."/>
        </authorList>
    </citation>
    <scope>NUCLEOTIDE SEQUENCE [LARGE SCALE GENOMIC DNA]</scope>
    <source>
        <strain evidence="2">Parrot Tar II</strain>
    </source>
</reference>
<proteinExistence type="predicted"/>
<comment type="caution">
    <text evidence="2">The sequence shown here is derived from an EMBL/GenBank/DDBJ whole genome shotgun (WGS) entry which is preliminary data.</text>
</comment>
<sequence length="151" mass="17282">MKVPVVDELGTGVLIWWHQNHRWVATNFVPALEARLLRPVYLPHEKPPSQLGTNANVLPKLIVQRRKFAAVGTPVGVELEQHKLVVTYKVVVVPQVHLLDALHLSGRDVAVRTAPRMKRWYGNEKNNDERDNESQRKAREGARLSRRHGKE</sequence>
<dbReference type="AlphaFoldDB" id="A0A640KI71"/>
<dbReference type="Proteomes" id="UP000419144">
    <property type="component" value="Unassembled WGS sequence"/>
</dbReference>
<accession>A0A640KI71</accession>
<dbReference type="VEuPathDB" id="TriTrypDB:LtaPh_2606251"/>
<dbReference type="EMBL" id="BLBS01000035">
    <property type="protein sequence ID" value="GET89426.1"/>
    <property type="molecule type" value="Genomic_DNA"/>
</dbReference>
<feature type="compositionally biased region" description="Basic and acidic residues" evidence="1">
    <location>
        <begin position="122"/>
        <end position="143"/>
    </location>
</feature>
<name>A0A640KI71_LEITA</name>
<evidence type="ECO:0000256" key="1">
    <source>
        <dbReference type="SAM" id="MobiDB-lite"/>
    </source>
</evidence>
<organism evidence="2 3">
    <name type="scientific">Leishmania tarentolae</name>
    <name type="common">Sauroleishmania tarentolae</name>
    <dbReference type="NCBI Taxonomy" id="5689"/>
    <lineage>
        <taxon>Eukaryota</taxon>
        <taxon>Discoba</taxon>
        <taxon>Euglenozoa</taxon>
        <taxon>Kinetoplastea</taxon>
        <taxon>Metakinetoplastina</taxon>
        <taxon>Trypanosomatida</taxon>
        <taxon>Trypanosomatidae</taxon>
        <taxon>Leishmaniinae</taxon>
        <taxon>Leishmania</taxon>
        <taxon>lizard Leishmania</taxon>
    </lineage>
</organism>
<gene>
    <name evidence="2" type="ORF">LtaPh_2606251</name>
</gene>
<protein>
    <submittedName>
        <fullName evidence="2">Thioredoxin, putative</fullName>
    </submittedName>
</protein>
<feature type="region of interest" description="Disordered" evidence="1">
    <location>
        <begin position="122"/>
        <end position="151"/>
    </location>
</feature>